<dbReference type="GO" id="GO:0009002">
    <property type="term" value="F:serine-type D-Ala-D-Ala carboxypeptidase activity"/>
    <property type="evidence" value="ECO:0007669"/>
    <property type="project" value="UniProtKB-EC"/>
</dbReference>
<dbReference type="EMBL" id="JAAZQD010000002">
    <property type="protein sequence ID" value="NKZ38118.1"/>
    <property type="molecule type" value="Genomic_DNA"/>
</dbReference>
<feature type="domain" description="Penicillin-binding protein transpeptidase" evidence="26">
    <location>
        <begin position="461"/>
        <end position="706"/>
    </location>
</feature>
<evidence type="ECO:0000259" key="26">
    <source>
        <dbReference type="Pfam" id="PF00905"/>
    </source>
</evidence>
<feature type="domain" description="Glycosyl transferase family 51" evidence="27">
    <location>
        <begin position="192"/>
        <end position="369"/>
    </location>
</feature>
<dbReference type="GO" id="GO:0009252">
    <property type="term" value="P:peptidoglycan biosynthetic process"/>
    <property type="evidence" value="ECO:0007669"/>
    <property type="project" value="UniProtKB-UniRule"/>
</dbReference>
<evidence type="ECO:0000256" key="24">
    <source>
        <dbReference type="PIRSR" id="PIRSR002799-1"/>
    </source>
</evidence>
<evidence type="ECO:0000256" key="3">
    <source>
        <dbReference type="ARBA" id="ARBA00004752"/>
    </source>
</evidence>
<comment type="similarity">
    <text evidence="5 23">In the N-terminal section; belongs to the glycosyltransferase 51 family.</text>
</comment>
<evidence type="ECO:0000256" key="7">
    <source>
        <dbReference type="ARBA" id="ARBA00022475"/>
    </source>
</evidence>
<feature type="active site" description="Acyl-ester intermediate; for transpeptidase activity" evidence="24">
    <location>
        <position position="498"/>
    </location>
</feature>
<dbReference type="InterPro" id="IPR001460">
    <property type="entry name" value="PCN-bd_Tpept"/>
</dbReference>
<keyword evidence="8" id="KW-0121">Carboxypeptidase</keyword>
<keyword evidence="12" id="KW-0378">Hydrolase</keyword>
<dbReference type="InterPro" id="IPR036950">
    <property type="entry name" value="PBP_transglycosylase"/>
</dbReference>
<comment type="similarity">
    <text evidence="4 23">In the C-terminal section; belongs to the transpeptidase family.</text>
</comment>
<comment type="subcellular location">
    <subcellularLocation>
        <location evidence="2">Cell membrane</location>
    </subcellularLocation>
</comment>
<evidence type="ECO:0000256" key="16">
    <source>
        <dbReference type="ARBA" id="ARBA00023251"/>
    </source>
</evidence>
<keyword evidence="13 23" id="KW-0133">Cell shape</keyword>
<evidence type="ECO:0000256" key="13">
    <source>
        <dbReference type="ARBA" id="ARBA00022960"/>
    </source>
</evidence>
<keyword evidence="7" id="KW-1003">Cell membrane</keyword>
<dbReference type="Pfam" id="PF14814">
    <property type="entry name" value="UB2H"/>
    <property type="match status" value="1"/>
</dbReference>
<comment type="function">
    <text evidence="1 23">Cell wall formation. Synthesis of cross-linked peptidoglycan from the lipid intermediates. The enzyme has a penicillin-insensitive transglycosylase N-terminal domain (formation of linear glycan strands) and a penicillin-sensitive transpeptidase C-terminal domain (cross-linking of the peptide subunits).</text>
</comment>
<evidence type="ECO:0000313" key="29">
    <source>
        <dbReference type="EMBL" id="NKZ38118.1"/>
    </source>
</evidence>
<evidence type="ECO:0000256" key="2">
    <source>
        <dbReference type="ARBA" id="ARBA00004236"/>
    </source>
</evidence>
<evidence type="ECO:0000256" key="14">
    <source>
        <dbReference type="ARBA" id="ARBA00022984"/>
    </source>
</evidence>
<dbReference type="InterPro" id="IPR050396">
    <property type="entry name" value="Glycosyltr_51/Transpeptidase"/>
</dbReference>
<evidence type="ECO:0000259" key="27">
    <source>
        <dbReference type="Pfam" id="PF00912"/>
    </source>
</evidence>
<organism evidence="29 30">
    <name type="scientific">Oleiagrimonas citrea</name>
    <dbReference type="NCBI Taxonomy" id="1665687"/>
    <lineage>
        <taxon>Bacteria</taxon>
        <taxon>Pseudomonadati</taxon>
        <taxon>Pseudomonadota</taxon>
        <taxon>Gammaproteobacteria</taxon>
        <taxon>Lysobacterales</taxon>
        <taxon>Rhodanobacteraceae</taxon>
        <taxon>Oleiagrimonas</taxon>
    </lineage>
</organism>
<gene>
    <name evidence="29" type="primary">mrcB</name>
    <name evidence="29" type="ORF">HF690_04020</name>
</gene>
<keyword evidence="10 23" id="KW-0328">Glycosyltransferase</keyword>
<comment type="caution">
    <text evidence="29">The sequence shown here is derived from an EMBL/GenBank/DDBJ whole genome shotgun (WGS) entry which is preliminary data.</text>
</comment>
<evidence type="ECO:0000256" key="18">
    <source>
        <dbReference type="ARBA" id="ARBA00023316"/>
    </source>
</evidence>
<feature type="transmembrane region" description="Helical" evidence="25">
    <location>
        <begin position="56"/>
        <end position="75"/>
    </location>
</feature>
<dbReference type="Gene3D" id="3.30.2060.10">
    <property type="entry name" value="Penicillin-binding protein 1b domain"/>
    <property type="match status" value="1"/>
</dbReference>
<keyword evidence="25" id="KW-0812">Transmembrane</keyword>
<dbReference type="GO" id="GO:0008955">
    <property type="term" value="F:peptidoglycan glycosyltransferase activity"/>
    <property type="evidence" value="ECO:0007669"/>
    <property type="project" value="UniProtKB-UniRule"/>
</dbReference>
<proteinExistence type="inferred from homology"/>
<dbReference type="GO" id="GO:0071555">
    <property type="term" value="P:cell wall organization"/>
    <property type="evidence" value="ECO:0007669"/>
    <property type="project" value="UniProtKB-UniRule"/>
</dbReference>
<accession>A0A846ZKQ1</accession>
<name>A0A846ZKQ1_9GAMM</name>
<keyword evidence="25" id="KW-1133">Transmembrane helix</keyword>
<keyword evidence="14 23" id="KW-0573">Peptidoglycan synthesis</keyword>
<evidence type="ECO:0000256" key="9">
    <source>
        <dbReference type="ARBA" id="ARBA00022670"/>
    </source>
</evidence>
<dbReference type="InterPro" id="IPR023346">
    <property type="entry name" value="Lysozyme-like_dom_sf"/>
</dbReference>
<keyword evidence="30" id="KW-1185">Reference proteome</keyword>
<feature type="domain" description="Bifunctional transglycosylase second" evidence="28">
    <location>
        <begin position="102"/>
        <end position="186"/>
    </location>
</feature>
<evidence type="ECO:0000256" key="19">
    <source>
        <dbReference type="ARBA" id="ARBA00032454"/>
    </source>
</evidence>
<evidence type="ECO:0000256" key="20">
    <source>
        <dbReference type="ARBA" id="ARBA00034000"/>
    </source>
</evidence>
<evidence type="ECO:0000313" key="30">
    <source>
        <dbReference type="Proteomes" id="UP000541636"/>
    </source>
</evidence>
<evidence type="ECO:0000256" key="11">
    <source>
        <dbReference type="ARBA" id="ARBA00022679"/>
    </source>
</evidence>
<dbReference type="Proteomes" id="UP000541636">
    <property type="component" value="Unassembled WGS sequence"/>
</dbReference>
<comment type="catalytic activity">
    <reaction evidence="20">
        <text>Preferential cleavage: (Ac)2-L-Lys-D-Ala-|-D-Ala. Also transpeptidation of peptidyl-alanyl moieties that are N-acyl substituents of D-alanine.</text>
        <dbReference type="EC" id="3.4.16.4"/>
    </reaction>
</comment>
<keyword evidence="18 23" id="KW-0961">Cell wall biogenesis/degradation</keyword>
<dbReference type="UniPathway" id="UPA00219"/>
<dbReference type="SUPFAM" id="SSF56601">
    <property type="entry name" value="beta-lactamase/transpeptidase-like"/>
    <property type="match status" value="1"/>
</dbReference>
<dbReference type="InterPro" id="IPR001264">
    <property type="entry name" value="Glyco_trans_51"/>
</dbReference>
<reference evidence="29 30" key="1">
    <citation type="journal article" date="2017" name="Int. J. Syst. Evol. Microbiol.">
        <title>Oleiagrimonas citrea sp. nov., a marine bacterium isolated from tidal flat sediment and emended description of the genus Oleiagrimonas Fang et al. 2015 and Oleiagrimonas soli.</title>
        <authorList>
            <person name="Yang S.H."/>
            <person name="Seo H.S."/>
            <person name="Seong C.N."/>
            <person name="Kwon K.K."/>
        </authorList>
    </citation>
    <scope>NUCLEOTIDE SEQUENCE [LARGE SCALE GENOMIC DNA]</scope>
    <source>
        <strain evidence="29 30">MEBiC09124</strain>
    </source>
</reference>
<dbReference type="GO" id="GO:0046677">
    <property type="term" value="P:response to antibiotic"/>
    <property type="evidence" value="ECO:0007669"/>
    <property type="project" value="UniProtKB-UniRule"/>
</dbReference>
<evidence type="ECO:0000256" key="1">
    <source>
        <dbReference type="ARBA" id="ARBA00002624"/>
    </source>
</evidence>
<dbReference type="SUPFAM" id="SSF53955">
    <property type="entry name" value="Lysozyme-like"/>
    <property type="match status" value="1"/>
</dbReference>
<sequence>MVRRPCVAQLNGRRAECDAATYTCGNRFIPPITNRALTAFKRTRSFFRVTWPWLRVPFWLGLGVGIGFLLPYTLILSARVQARFNDLVFSVPTRVYARPLPLAVGEPMKPDALKLELTFAGYTHDKRGRVPGTWTGGGDHFVISSRGYAGPEGGELPQRLRVTLSGDTIRALTRVDNGRSVKLAHLDPARIATLYGAEQEERRIVQLKQVPGLLVAGLQAVEDRDFKHHFGIDFSAIARAMWANLRAGQVVQGGSTLTQQLVRNLFLTRNRNLVRKVNEALLSMLIEAHYSKGRILQAYINEVFLGQRGNQAVHGFAAASEFYFGRRLQTLRPQEIALLVGLVRGPSYYDPRRFPKRALTRRNLVLREFHTTGLISEAVMKHAQAQPLGVVAKPQLARDRFPAFMDLVRAQITTDFDEETLRKDGLSIFTTLDPAAQIYTEKAIERTLDGMGKRGDDLQAAAVVTDAHNGQVLAMVGGRDPGQPGFNRALDARRPVGSVIKPFVYLVALAQPRNWSLATPLQDEPVNLRQPNGKVWSPRNDDHVAHGEVPLVDALVNSWNLATVHLGMQVGVDKIRRFLESFGLSGVNPNPSLLLGAVDLSPAQVAHLYQYLASGGHALPLLAVRGVLNAHGKTIKRYEVRSGQGEYHAAVQLITYAMQQVAVRGTAHSITDSGLGWLHAAGKTGTSDKQRDSWFAGFTGDRLAVVWVGRDDNKRTGLWGSSGALKVWRELFRKLPTEPLQLDDGSQLQYAWINPQTGHQTDAQCDDARRLPFISGYAPTEHDGCFWQRVRDAFHHDDARNSSANGTP</sequence>
<evidence type="ECO:0000256" key="25">
    <source>
        <dbReference type="SAM" id="Phobius"/>
    </source>
</evidence>
<evidence type="ECO:0000256" key="23">
    <source>
        <dbReference type="PIRNR" id="PIRNR002799"/>
    </source>
</evidence>
<keyword evidence="9" id="KW-0645">Protease</keyword>
<evidence type="ECO:0000256" key="4">
    <source>
        <dbReference type="ARBA" id="ARBA00007090"/>
    </source>
</evidence>
<dbReference type="GO" id="GO:0008360">
    <property type="term" value="P:regulation of cell shape"/>
    <property type="evidence" value="ECO:0007669"/>
    <property type="project" value="UniProtKB-UniRule"/>
</dbReference>
<feature type="active site" description="Proton donor; for transglycosylase activity" evidence="24">
    <location>
        <position position="222"/>
    </location>
</feature>
<keyword evidence="11 23" id="KW-0808">Transferase</keyword>
<dbReference type="InterPro" id="IPR028166">
    <property type="entry name" value="UB2H"/>
</dbReference>
<dbReference type="PANTHER" id="PTHR32282">
    <property type="entry name" value="BINDING PROTEIN TRANSPEPTIDASE, PUTATIVE-RELATED"/>
    <property type="match status" value="1"/>
</dbReference>
<dbReference type="Pfam" id="PF00912">
    <property type="entry name" value="Transgly"/>
    <property type="match status" value="1"/>
</dbReference>
<dbReference type="AlphaFoldDB" id="A0A846ZKQ1"/>
<dbReference type="Pfam" id="PF00905">
    <property type="entry name" value="Transpeptidase"/>
    <property type="match status" value="1"/>
</dbReference>
<evidence type="ECO:0000256" key="6">
    <source>
        <dbReference type="ARBA" id="ARBA00018637"/>
    </source>
</evidence>
<evidence type="ECO:0000256" key="17">
    <source>
        <dbReference type="ARBA" id="ARBA00023268"/>
    </source>
</evidence>
<evidence type="ECO:0000256" key="12">
    <source>
        <dbReference type="ARBA" id="ARBA00022801"/>
    </source>
</evidence>
<dbReference type="GO" id="GO:0008658">
    <property type="term" value="F:penicillin binding"/>
    <property type="evidence" value="ECO:0007669"/>
    <property type="project" value="UniProtKB-UniRule"/>
</dbReference>
<keyword evidence="16" id="KW-0046">Antibiotic resistance</keyword>
<evidence type="ECO:0000256" key="8">
    <source>
        <dbReference type="ARBA" id="ARBA00022645"/>
    </source>
</evidence>
<comment type="catalytic activity">
    <reaction evidence="21">
        <text>[GlcNAc-(1-&gt;4)-Mur2Ac(oyl-L-Ala-gamma-D-Glu-L-Lys-D-Ala-D-Ala)](n)-di-trans,octa-cis-undecaprenyl diphosphate + beta-D-GlcNAc-(1-&gt;4)-Mur2Ac(oyl-L-Ala-gamma-D-Glu-L-Lys-D-Ala-D-Ala)-di-trans,octa-cis-undecaprenyl diphosphate = [GlcNAc-(1-&gt;4)-Mur2Ac(oyl-L-Ala-gamma-D-Glu-L-Lys-D-Ala-D-Ala)](n+1)-di-trans,octa-cis-undecaprenyl diphosphate + di-trans,octa-cis-undecaprenyl diphosphate + H(+)</text>
        <dbReference type="Rhea" id="RHEA:23708"/>
        <dbReference type="Rhea" id="RHEA-COMP:9602"/>
        <dbReference type="Rhea" id="RHEA-COMP:9603"/>
        <dbReference type="ChEBI" id="CHEBI:15378"/>
        <dbReference type="ChEBI" id="CHEBI:58405"/>
        <dbReference type="ChEBI" id="CHEBI:60033"/>
        <dbReference type="ChEBI" id="CHEBI:78435"/>
        <dbReference type="EC" id="2.4.99.28"/>
    </reaction>
</comment>
<dbReference type="GO" id="GO:0030288">
    <property type="term" value="C:outer membrane-bounded periplasmic space"/>
    <property type="evidence" value="ECO:0007669"/>
    <property type="project" value="TreeGrafter"/>
</dbReference>
<keyword evidence="17" id="KW-0511">Multifunctional enzyme</keyword>
<comment type="pathway">
    <text evidence="3 23">Cell wall biogenesis; peptidoglycan biosynthesis.</text>
</comment>
<dbReference type="GO" id="GO:0005886">
    <property type="term" value="C:plasma membrane"/>
    <property type="evidence" value="ECO:0007669"/>
    <property type="project" value="UniProtKB-SubCell"/>
</dbReference>
<evidence type="ECO:0000256" key="22">
    <source>
        <dbReference type="NCBIfam" id="TIGR02071"/>
    </source>
</evidence>
<evidence type="ECO:0000259" key="28">
    <source>
        <dbReference type="Pfam" id="PF14814"/>
    </source>
</evidence>
<dbReference type="InterPro" id="IPR012338">
    <property type="entry name" value="Beta-lactam/transpept-like"/>
</dbReference>
<dbReference type="PANTHER" id="PTHR32282:SF11">
    <property type="entry name" value="PENICILLIN-BINDING PROTEIN 1B"/>
    <property type="match status" value="1"/>
</dbReference>
<keyword evidence="15 25" id="KW-0472">Membrane</keyword>
<dbReference type="InterPro" id="IPR011813">
    <property type="entry name" value="PBP_1b"/>
</dbReference>
<dbReference type="NCBIfam" id="TIGR02071">
    <property type="entry name" value="PBP_1b"/>
    <property type="match status" value="1"/>
</dbReference>
<evidence type="ECO:0000256" key="5">
    <source>
        <dbReference type="ARBA" id="ARBA00007739"/>
    </source>
</evidence>
<dbReference type="PIRSF" id="PIRSF002799">
    <property type="entry name" value="PBP_1b"/>
    <property type="match status" value="1"/>
</dbReference>
<evidence type="ECO:0000256" key="21">
    <source>
        <dbReference type="ARBA" id="ARBA00049902"/>
    </source>
</evidence>
<dbReference type="Gene3D" id="3.40.710.10">
    <property type="entry name" value="DD-peptidase/beta-lactamase superfamily"/>
    <property type="match status" value="1"/>
</dbReference>
<dbReference type="GO" id="GO:0009274">
    <property type="term" value="C:peptidoglycan-based cell wall"/>
    <property type="evidence" value="ECO:0007669"/>
    <property type="project" value="UniProtKB-UniRule"/>
</dbReference>
<dbReference type="GO" id="GO:0006508">
    <property type="term" value="P:proteolysis"/>
    <property type="evidence" value="ECO:0007669"/>
    <property type="project" value="UniProtKB-KW"/>
</dbReference>
<dbReference type="Gene3D" id="1.10.3810.10">
    <property type="entry name" value="Biosynthetic peptidoglycan transglycosylase-like"/>
    <property type="match status" value="1"/>
</dbReference>
<evidence type="ECO:0000256" key="10">
    <source>
        <dbReference type="ARBA" id="ARBA00022676"/>
    </source>
</evidence>
<evidence type="ECO:0000256" key="15">
    <source>
        <dbReference type="ARBA" id="ARBA00023136"/>
    </source>
</evidence>
<protein>
    <recommendedName>
        <fullName evidence="6 22">Penicillin-binding protein 1B</fullName>
        <shortName evidence="23">PBP-1b</shortName>
        <shortName evidence="23">PBP1b</shortName>
    </recommendedName>
    <alternativeName>
        <fullName evidence="19 23">Murein polymerase</fullName>
    </alternativeName>
</protein>